<comment type="caution">
    <text evidence="1">The sequence shown here is derived from an EMBL/GenBank/DDBJ whole genome shotgun (WGS) entry which is preliminary data.</text>
</comment>
<reference evidence="1 2" key="1">
    <citation type="journal article" date="2023" name="ACS Omega">
        <title>Identification of the Neoaspergillic Acid Biosynthesis Gene Cluster by Establishing an In Vitro CRISPR-Ribonucleoprotein Genetic System in Aspergillus melleus.</title>
        <authorList>
            <person name="Yuan B."/>
            <person name="Grau M.F."/>
            <person name="Murata R.M."/>
            <person name="Torok T."/>
            <person name="Venkateswaran K."/>
            <person name="Stajich J.E."/>
            <person name="Wang C.C.C."/>
        </authorList>
    </citation>
    <scope>NUCLEOTIDE SEQUENCE [LARGE SCALE GENOMIC DNA]</scope>
    <source>
        <strain evidence="1 2">IMV 1140</strain>
    </source>
</reference>
<dbReference type="Proteomes" id="UP001177260">
    <property type="component" value="Unassembled WGS sequence"/>
</dbReference>
<evidence type="ECO:0000313" key="1">
    <source>
        <dbReference type="EMBL" id="KAK1145368.1"/>
    </source>
</evidence>
<proteinExistence type="predicted"/>
<sequence length="508" mass="57419">MNDLVLLWLAKGANLALAEPFVEGYTRSIIHSLSTLPQDEDWHMAFARRLIRNSAQPLEFTSSSSLSDFVAQSVGNNLRWEALGIFFSAVSRATYDIPFFPQLYMTREEQYALRQLCTRFSDASLEITLSLDCLNDVQLILQYENFIIHSYVDGAQSYHPWRKLGDVMSSMFALGYHENIETKAETPPFLMKVRKTAFARIYSADKNIAIFLGRPPRMSKRFCHFQIPSSSPDLQGNTEWDNDAKPSYTEETRWSALCASLKEEILELARDKPHTCVQKISAIQDRAEAQWRALPPHFQLEGSIRQHTRQSPFDQDFLVSVRLNQLHVLLLLRLLLVNTLVDPDTSVVTIAGEMLALVVEVVLNRDQLTNSGTGLVWKIAHYGLPAAGIVLLAMLKQQSTPLPLGKSRTRILQDLSIFVAEIQIGAIVREADPIYGLITKATQTIQRFLESFYSEPLHPAPDMAADEQRVDDWASVLGQDLWDFETGFWQSLADHPSLVAFDSGLTEV</sequence>
<evidence type="ECO:0000313" key="2">
    <source>
        <dbReference type="Proteomes" id="UP001177260"/>
    </source>
</evidence>
<accession>A0ACC3B4Y7</accession>
<organism evidence="1 2">
    <name type="scientific">Aspergillus melleus</name>
    <dbReference type="NCBI Taxonomy" id="138277"/>
    <lineage>
        <taxon>Eukaryota</taxon>
        <taxon>Fungi</taxon>
        <taxon>Dikarya</taxon>
        <taxon>Ascomycota</taxon>
        <taxon>Pezizomycotina</taxon>
        <taxon>Eurotiomycetes</taxon>
        <taxon>Eurotiomycetidae</taxon>
        <taxon>Eurotiales</taxon>
        <taxon>Aspergillaceae</taxon>
        <taxon>Aspergillus</taxon>
        <taxon>Aspergillus subgen. Circumdati</taxon>
    </lineage>
</organism>
<dbReference type="EMBL" id="JAOPJF010000024">
    <property type="protein sequence ID" value="KAK1145368.1"/>
    <property type="molecule type" value="Genomic_DNA"/>
</dbReference>
<gene>
    <name evidence="1" type="ORF">N8T08_004243</name>
</gene>
<name>A0ACC3B4Y7_9EURO</name>
<keyword evidence="2" id="KW-1185">Reference proteome</keyword>
<protein>
    <submittedName>
        <fullName evidence="1">Uncharacterized protein</fullName>
    </submittedName>
</protein>